<keyword evidence="9" id="KW-1185">Reference proteome</keyword>
<evidence type="ECO:0008006" key="10">
    <source>
        <dbReference type="Google" id="ProtNLM"/>
    </source>
</evidence>
<comment type="caution">
    <text evidence="8">The sequence shown here is derived from an EMBL/GenBank/DDBJ whole genome shotgun (WGS) entry which is preliminary data.</text>
</comment>
<proteinExistence type="inferred from homology"/>
<dbReference type="AlphaFoldDB" id="A0AAV6XM03"/>
<dbReference type="GO" id="GO:0016788">
    <property type="term" value="F:hydrolase activity, acting on ester bonds"/>
    <property type="evidence" value="ECO:0007669"/>
    <property type="project" value="InterPro"/>
</dbReference>
<reference evidence="8" key="1">
    <citation type="submission" date="2019-10" db="EMBL/GenBank/DDBJ databases">
        <authorList>
            <person name="Zhang R."/>
            <person name="Pan Y."/>
            <person name="Wang J."/>
            <person name="Ma R."/>
            <person name="Yu S."/>
        </authorList>
    </citation>
    <scope>NUCLEOTIDE SEQUENCE</scope>
    <source>
        <strain evidence="8">LA-IB0</strain>
        <tissue evidence="8">Leaf</tissue>
    </source>
</reference>
<gene>
    <name evidence="8" type="ORF">BUALT_Bualt04G0002100</name>
</gene>
<keyword evidence="3" id="KW-0964">Secreted</keyword>
<dbReference type="GO" id="GO:0005576">
    <property type="term" value="C:extracellular region"/>
    <property type="evidence" value="ECO:0007669"/>
    <property type="project" value="UniProtKB-SubCell"/>
</dbReference>
<dbReference type="PANTHER" id="PTHR45650">
    <property type="entry name" value="GDSL-LIKE LIPASE/ACYLHYDROLASE-RELATED"/>
    <property type="match status" value="1"/>
</dbReference>
<keyword evidence="4" id="KW-0732">Signal</keyword>
<keyword evidence="5" id="KW-0378">Hydrolase</keyword>
<dbReference type="Pfam" id="PF00657">
    <property type="entry name" value="Lipase_GDSL"/>
    <property type="match status" value="1"/>
</dbReference>
<dbReference type="InterPro" id="IPR036514">
    <property type="entry name" value="SGNH_hydro_sf"/>
</dbReference>
<evidence type="ECO:0000256" key="6">
    <source>
        <dbReference type="ARBA" id="ARBA00022963"/>
    </source>
</evidence>
<dbReference type="Gene3D" id="3.40.50.1110">
    <property type="entry name" value="SGNH hydrolase"/>
    <property type="match status" value="1"/>
</dbReference>
<accession>A0AAV6XM03</accession>
<evidence type="ECO:0000256" key="2">
    <source>
        <dbReference type="ARBA" id="ARBA00008668"/>
    </source>
</evidence>
<evidence type="ECO:0000256" key="5">
    <source>
        <dbReference type="ARBA" id="ARBA00022801"/>
    </source>
</evidence>
<keyword evidence="6" id="KW-0442">Lipid degradation</keyword>
<dbReference type="InterPro" id="IPR001087">
    <property type="entry name" value="GDSL"/>
</dbReference>
<protein>
    <recommendedName>
        <fullName evidence="10">GDSL esterase/lipase</fullName>
    </recommendedName>
</protein>
<sequence>MENSLKVAPSYHLTKAQFQELIGAAVQAAKKNPDPHGPGELLGFPVIPSYADTIANVAHVLSGVNYAASGSGILEVNGYILGRVIPFGKQIDNFKNTVNQLGNHMQTKDLGNYLAKALVFVVIGSNDYILNYLLPVLFKSSLIYDPQQYADLLIQHYKGHVLELHRLGLRKFSLTEIPPVGCIPIEMTTHVATPPGECDSSNNLVQMFNIRFKSLVYNLNSENPGSIFTLGAAYQIYNDIRDNADSYGKN</sequence>
<evidence type="ECO:0000256" key="1">
    <source>
        <dbReference type="ARBA" id="ARBA00004613"/>
    </source>
</evidence>
<comment type="subcellular location">
    <subcellularLocation>
        <location evidence="1">Secreted</location>
    </subcellularLocation>
</comment>
<evidence type="ECO:0000256" key="4">
    <source>
        <dbReference type="ARBA" id="ARBA00022729"/>
    </source>
</evidence>
<evidence type="ECO:0000313" key="8">
    <source>
        <dbReference type="EMBL" id="KAG8383338.1"/>
    </source>
</evidence>
<keyword evidence="7" id="KW-0443">Lipid metabolism</keyword>
<evidence type="ECO:0000256" key="7">
    <source>
        <dbReference type="ARBA" id="ARBA00023098"/>
    </source>
</evidence>
<name>A0AAV6XM03_9LAMI</name>
<dbReference type="EMBL" id="WHWC01000004">
    <property type="protein sequence ID" value="KAG8383338.1"/>
    <property type="molecule type" value="Genomic_DNA"/>
</dbReference>
<dbReference type="InterPro" id="IPR051238">
    <property type="entry name" value="GDSL_esterase/lipase"/>
</dbReference>
<comment type="similarity">
    <text evidence="2">Belongs to the 'GDSL' lipolytic enzyme family.</text>
</comment>
<organism evidence="8 9">
    <name type="scientific">Buddleja alternifolia</name>
    <dbReference type="NCBI Taxonomy" id="168488"/>
    <lineage>
        <taxon>Eukaryota</taxon>
        <taxon>Viridiplantae</taxon>
        <taxon>Streptophyta</taxon>
        <taxon>Embryophyta</taxon>
        <taxon>Tracheophyta</taxon>
        <taxon>Spermatophyta</taxon>
        <taxon>Magnoliopsida</taxon>
        <taxon>eudicotyledons</taxon>
        <taxon>Gunneridae</taxon>
        <taxon>Pentapetalae</taxon>
        <taxon>asterids</taxon>
        <taxon>lamiids</taxon>
        <taxon>Lamiales</taxon>
        <taxon>Scrophulariaceae</taxon>
        <taxon>Buddlejeae</taxon>
        <taxon>Buddleja</taxon>
    </lineage>
</organism>
<dbReference type="Proteomes" id="UP000826271">
    <property type="component" value="Unassembled WGS sequence"/>
</dbReference>
<evidence type="ECO:0000256" key="3">
    <source>
        <dbReference type="ARBA" id="ARBA00022525"/>
    </source>
</evidence>
<evidence type="ECO:0000313" key="9">
    <source>
        <dbReference type="Proteomes" id="UP000826271"/>
    </source>
</evidence>
<dbReference type="PANTHER" id="PTHR45650:SF32">
    <property type="entry name" value="GDSL-LIKE LIPASE_ACYLHYDROLASE"/>
    <property type="match status" value="1"/>
</dbReference>
<dbReference type="GO" id="GO:0016042">
    <property type="term" value="P:lipid catabolic process"/>
    <property type="evidence" value="ECO:0007669"/>
    <property type="project" value="UniProtKB-KW"/>
</dbReference>